<evidence type="ECO:0000313" key="8">
    <source>
        <dbReference type="EMBL" id="MCK9877418.1"/>
    </source>
</evidence>
<dbReference type="Gene3D" id="3.40.190.10">
    <property type="entry name" value="Periplasmic binding protein-like II"/>
    <property type="match status" value="2"/>
</dbReference>
<dbReference type="EMBL" id="JALKFT010000017">
    <property type="protein sequence ID" value="MCK9877418.1"/>
    <property type="molecule type" value="Genomic_DNA"/>
</dbReference>
<gene>
    <name evidence="8" type="ORF">MXD59_16850</name>
</gene>
<keyword evidence="1" id="KW-0808">Transferase</keyword>
<dbReference type="PANTHER" id="PTHR43289">
    <property type="entry name" value="MITOGEN-ACTIVATED PROTEIN KINASE KINASE KINASE 20-RELATED"/>
    <property type="match status" value="1"/>
</dbReference>
<evidence type="ECO:0000256" key="1">
    <source>
        <dbReference type="ARBA" id="ARBA00022679"/>
    </source>
</evidence>
<dbReference type="PROSITE" id="PS50011">
    <property type="entry name" value="PROTEIN_KINASE_DOM"/>
    <property type="match status" value="1"/>
</dbReference>
<evidence type="ECO:0000256" key="2">
    <source>
        <dbReference type="ARBA" id="ARBA00022741"/>
    </source>
</evidence>
<dbReference type="SUPFAM" id="SSF56112">
    <property type="entry name" value="Protein kinase-like (PK-like)"/>
    <property type="match status" value="1"/>
</dbReference>
<keyword evidence="6" id="KW-0472">Membrane</keyword>
<sequence>MGTVYYAARDGAAPVAVKAIRSEYVLAPGFRGRFLREIENARQVQPFCTAAVLDFDTGDTPYLVTEYVNGPDLRQQITSGVPLSEHDTKRFAIGVASALRAIHNAGVVHRDLKPANVLLAVLGPRVIDFGVAAALVGPARTGADRGDDPDVPQWLTPAYMAPEQAQRARHQGSFDISRPADVFAWAGVVLYAATGRAPFGEGSFAELFDRVVYEEPDLSGLAPDLEVIVRRALHKNPYRRPDAGQLIASLLGDAEAEPADQVWETTIIAPPRQTVPEPTGRPPDIRSLNGDAGGANGAGAGIAPGTRAPEPGRPRRRRRAVAGLIVAIAAVLALVAVLVPTSPISPWHPYARLGACSTVNIYTGQHGTPYNAYGKKLAARITERYPGTAVDVLATNGTGDNLLRLQDPAGATCAMAVVQLNTTVDARFGVNQFSNMPLTDLRTVGPLWFDLLHLIVRADSPITTAAQLCDRTISTGLKSSGTEQLGQVLFQNLLKCTPSKVASDLPRGLADLAAGRIDGLLWAGGAPTPQIVRALGDGLRIRLLPLADELPAMMANWDAAYRFRLGSRFIAGRVYESVPVTSGDYGDVPAVNTIGAPNGLVVDKGADPDLVAFAARTLDIHRADFEWALWGADDGRQFRSVHDAISTSSLYCLVPLASAAEKYYEGLGIRASCASR</sequence>
<organism evidence="8 9">
    <name type="scientific">Frankia umida</name>
    <dbReference type="NCBI Taxonomy" id="573489"/>
    <lineage>
        <taxon>Bacteria</taxon>
        <taxon>Bacillati</taxon>
        <taxon>Actinomycetota</taxon>
        <taxon>Actinomycetes</taxon>
        <taxon>Frankiales</taxon>
        <taxon>Frankiaceae</taxon>
        <taxon>Frankia</taxon>
    </lineage>
</organism>
<evidence type="ECO:0000256" key="6">
    <source>
        <dbReference type="SAM" id="Phobius"/>
    </source>
</evidence>
<evidence type="ECO:0000256" key="4">
    <source>
        <dbReference type="ARBA" id="ARBA00022840"/>
    </source>
</evidence>
<dbReference type="InterPro" id="IPR011009">
    <property type="entry name" value="Kinase-like_dom_sf"/>
</dbReference>
<dbReference type="Pfam" id="PF00069">
    <property type="entry name" value="Pkinase"/>
    <property type="match status" value="1"/>
</dbReference>
<keyword evidence="4" id="KW-0067">ATP-binding</keyword>
<keyword evidence="6" id="KW-0812">Transmembrane</keyword>
<evidence type="ECO:0000313" key="9">
    <source>
        <dbReference type="Proteomes" id="UP001201873"/>
    </source>
</evidence>
<dbReference type="SMART" id="SM00220">
    <property type="entry name" value="S_TKc"/>
    <property type="match status" value="1"/>
</dbReference>
<keyword evidence="3 8" id="KW-0418">Kinase</keyword>
<dbReference type="Gene3D" id="1.10.510.10">
    <property type="entry name" value="Transferase(Phosphotransferase) domain 1"/>
    <property type="match status" value="1"/>
</dbReference>
<dbReference type="PANTHER" id="PTHR43289:SF34">
    <property type="entry name" value="SERINE_THREONINE-PROTEIN KINASE YBDM-RELATED"/>
    <property type="match status" value="1"/>
</dbReference>
<feature type="transmembrane region" description="Helical" evidence="6">
    <location>
        <begin position="320"/>
        <end position="339"/>
    </location>
</feature>
<dbReference type="Gene3D" id="3.30.200.20">
    <property type="entry name" value="Phosphorylase Kinase, domain 1"/>
    <property type="match status" value="1"/>
</dbReference>
<keyword evidence="6" id="KW-1133">Transmembrane helix</keyword>
<feature type="compositionally biased region" description="Gly residues" evidence="5">
    <location>
        <begin position="291"/>
        <end position="302"/>
    </location>
</feature>
<dbReference type="NCBIfam" id="TIGR02122">
    <property type="entry name" value="TRAP_TAXI"/>
    <property type="match status" value="1"/>
</dbReference>
<accession>A0ABT0K0V6</accession>
<dbReference type="InterPro" id="IPR011852">
    <property type="entry name" value="TRAP_TAXI"/>
</dbReference>
<feature type="region of interest" description="Disordered" evidence="5">
    <location>
        <begin position="288"/>
        <end position="316"/>
    </location>
</feature>
<evidence type="ECO:0000256" key="5">
    <source>
        <dbReference type="SAM" id="MobiDB-lite"/>
    </source>
</evidence>
<keyword evidence="9" id="KW-1185">Reference proteome</keyword>
<dbReference type="PROSITE" id="PS00108">
    <property type="entry name" value="PROTEIN_KINASE_ST"/>
    <property type="match status" value="1"/>
</dbReference>
<dbReference type="CDD" id="cd14014">
    <property type="entry name" value="STKc_PknB_like"/>
    <property type="match status" value="1"/>
</dbReference>
<name>A0ABT0K0V6_9ACTN</name>
<evidence type="ECO:0000256" key="3">
    <source>
        <dbReference type="ARBA" id="ARBA00022777"/>
    </source>
</evidence>
<feature type="domain" description="Protein kinase" evidence="7">
    <location>
        <begin position="1"/>
        <end position="251"/>
    </location>
</feature>
<reference evidence="8 9" key="1">
    <citation type="submission" date="2022-04" db="EMBL/GenBank/DDBJ databases">
        <title>Genome diversity in the genus Frankia.</title>
        <authorList>
            <person name="Carlos-Shanley C."/>
            <person name="Hahn D."/>
        </authorList>
    </citation>
    <scope>NUCLEOTIDE SEQUENCE [LARGE SCALE GENOMIC DNA]</scope>
    <source>
        <strain evidence="8 9">Ag45/Mut15</strain>
    </source>
</reference>
<comment type="caution">
    <text evidence="8">The sequence shown here is derived from an EMBL/GenBank/DDBJ whole genome shotgun (WGS) entry which is preliminary data.</text>
</comment>
<keyword evidence="2" id="KW-0547">Nucleotide-binding</keyword>
<dbReference type="Pfam" id="PF16868">
    <property type="entry name" value="NMT1_3"/>
    <property type="match status" value="1"/>
</dbReference>
<dbReference type="InterPro" id="IPR000719">
    <property type="entry name" value="Prot_kinase_dom"/>
</dbReference>
<dbReference type="SUPFAM" id="SSF53850">
    <property type="entry name" value="Periplasmic binding protein-like II"/>
    <property type="match status" value="1"/>
</dbReference>
<dbReference type="InterPro" id="IPR008271">
    <property type="entry name" value="Ser/Thr_kinase_AS"/>
</dbReference>
<dbReference type="Proteomes" id="UP001201873">
    <property type="component" value="Unassembled WGS sequence"/>
</dbReference>
<dbReference type="GO" id="GO:0016301">
    <property type="term" value="F:kinase activity"/>
    <property type="evidence" value="ECO:0007669"/>
    <property type="project" value="UniProtKB-KW"/>
</dbReference>
<evidence type="ECO:0000259" key="7">
    <source>
        <dbReference type="PROSITE" id="PS50011"/>
    </source>
</evidence>
<protein>
    <submittedName>
        <fullName evidence="8">Serine/threonine-protein kinase</fullName>
    </submittedName>
</protein>
<proteinExistence type="predicted"/>